<organism evidence="3 4">
    <name type="scientific">Salegentibacter salegens</name>
    <dbReference type="NCBI Taxonomy" id="143223"/>
    <lineage>
        <taxon>Bacteria</taxon>
        <taxon>Pseudomonadati</taxon>
        <taxon>Bacteroidota</taxon>
        <taxon>Flavobacteriia</taxon>
        <taxon>Flavobacteriales</taxon>
        <taxon>Flavobacteriaceae</taxon>
        <taxon>Salegentibacter</taxon>
    </lineage>
</organism>
<dbReference type="RefSeq" id="WP_079735110.1">
    <property type="nucleotide sequence ID" value="NZ_LT670848.1"/>
</dbReference>
<dbReference type="Proteomes" id="UP000190235">
    <property type="component" value="Chromosome I"/>
</dbReference>
<gene>
    <name evidence="3" type="ORF">SAMN05878281_2024</name>
</gene>
<comment type="similarity">
    <text evidence="1">Belongs to the UPF0213 family.</text>
</comment>
<dbReference type="EMBL" id="LT670848">
    <property type="protein sequence ID" value="SHM80322.1"/>
    <property type="molecule type" value="Genomic_DNA"/>
</dbReference>
<evidence type="ECO:0000313" key="4">
    <source>
        <dbReference type="Proteomes" id="UP000190235"/>
    </source>
</evidence>
<name>A0A1M7LQ65_9FLAO</name>
<reference evidence="4" key="1">
    <citation type="submission" date="2016-11" db="EMBL/GenBank/DDBJ databases">
        <authorList>
            <person name="Varghese N."/>
            <person name="Submissions S."/>
        </authorList>
    </citation>
    <scope>NUCLEOTIDE SEQUENCE [LARGE SCALE GENOMIC DNA]</scope>
    <source>
        <strain evidence="4">ACAM 48</strain>
    </source>
</reference>
<evidence type="ECO:0000256" key="1">
    <source>
        <dbReference type="ARBA" id="ARBA00007435"/>
    </source>
</evidence>
<dbReference type="SUPFAM" id="SSF82771">
    <property type="entry name" value="GIY-YIG endonuclease"/>
    <property type="match status" value="1"/>
</dbReference>
<dbReference type="InterPro" id="IPR050190">
    <property type="entry name" value="UPF0213_domain"/>
</dbReference>
<dbReference type="PANTHER" id="PTHR34477">
    <property type="entry name" value="UPF0213 PROTEIN YHBQ"/>
    <property type="match status" value="1"/>
</dbReference>
<proteinExistence type="inferred from homology"/>
<accession>A0A1M7LQ65</accession>
<dbReference type="AlphaFoldDB" id="A0A1M7LQ65"/>
<feature type="domain" description="GIY-YIG" evidence="2">
    <location>
        <begin position="2"/>
        <end position="88"/>
    </location>
</feature>
<evidence type="ECO:0000259" key="2">
    <source>
        <dbReference type="PROSITE" id="PS50164"/>
    </source>
</evidence>
<protein>
    <submittedName>
        <fullName evidence="3">GIY-YIG catalytic domain-containing protein</fullName>
    </submittedName>
</protein>
<dbReference type="InterPro" id="IPR000305">
    <property type="entry name" value="GIY-YIG_endonuc"/>
</dbReference>
<dbReference type="PANTHER" id="PTHR34477:SF5">
    <property type="entry name" value="BSL5627 PROTEIN"/>
    <property type="match status" value="1"/>
</dbReference>
<keyword evidence="4" id="KW-1185">Reference proteome</keyword>
<dbReference type="PROSITE" id="PS50164">
    <property type="entry name" value="GIY_YIG"/>
    <property type="match status" value="1"/>
</dbReference>
<evidence type="ECO:0000313" key="3">
    <source>
        <dbReference type="EMBL" id="SHM80322.1"/>
    </source>
</evidence>
<dbReference type="Pfam" id="PF01541">
    <property type="entry name" value="GIY-YIG"/>
    <property type="match status" value="1"/>
</dbReference>
<dbReference type="InterPro" id="IPR035901">
    <property type="entry name" value="GIY-YIG_endonuc_sf"/>
</dbReference>
<dbReference type="Gene3D" id="3.40.1440.10">
    <property type="entry name" value="GIY-YIG endonuclease"/>
    <property type="match status" value="1"/>
</dbReference>
<sequence length="88" mass="10318">MKASWVYIITSKNNTVLYTGVTSNLQKRMYEHKNKINKGFATKYNCDKLVYWSQNRDLNPAILLQNFSIAKKSIFSDHELSAKRFSYC</sequence>
<dbReference type="OrthoDB" id="9807770at2"/>